<comment type="caution">
    <text evidence="3">The sequence shown here is derived from an EMBL/GenBank/DDBJ whole genome shotgun (WGS) entry which is preliminary data.</text>
</comment>
<feature type="signal peptide" evidence="2">
    <location>
        <begin position="1"/>
        <end position="23"/>
    </location>
</feature>
<reference evidence="3" key="1">
    <citation type="journal article" date="2014" name="Int. J. Syst. Evol. Microbiol.">
        <title>Complete genome sequence of Corynebacterium casei LMG S-19264T (=DSM 44701T), isolated from a smear-ripened cheese.</title>
        <authorList>
            <consortium name="US DOE Joint Genome Institute (JGI-PGF)"/>
            <person name="Walter F."/>
            <person name="Albersmeier A."/>
            <person name="Kalinowski J."/>
            <person name="Ruckert C."/>
        </authorList>
    </citation>
    <scope>NUCLEOTIDE SEQUENCE</scope>
    <source>
        <strain evidence="3">CGMCC 1.15725</strain>
    </source>
</reference>
<name>A0A8J2YS21_9PROT</name>
<sequence>MKHPLIAAFAVLVAASAAAPALAQSAPPGAPSGPPPDFNAMRAEHDRFEAAWAQCRTIADGTTRATCYEKLHDDLEAARAQRHGHGDRPPPQ</sequence>
<evidence type="ECO:0000256" key="1">
    <source>
        <dbReference type="SAM" id="MobiDB-lite"/>
    </source>
</evidence>
<evidence type="ECO:0000313" key="3">
    <source>
        <dbReference type="EMBL" id="GGF08456.1"/>
    </source>
</evidence>
<evidence type="ECO:0000256" key="2">
    <source>
        <dbReference type="SAM" id="SignalP"/>
    </source>
</evidence>
<dbReference type="EMBL" id="BMJQ01000003">
    <property type="protein sequence ID" value="GGF08456.1"/>
    <property type="molecule type" value="Genomic_DNA"/>
</dbReference>
<dbReference type="Proteomes" id="UP000646365">
    <property type="component" value="Unassembled WGS sequence"/>
</dbReference>
<keyword evidence="4" id="KW-1185">Reference proteome</keyword>
<dbReference type="AlphaFoldDB" id="A0A8J2YS21"/>
<proteinExistence type="predicted"/>
<evidence type="ECO:0000313" key="4">
    <source>
        <dbReference type="Proteomes" id="UP000646365"/>
    </source>
</evidence>
<protein>
    <submittedName>
        <fullName evidence="3">Uncharacterized protein</fullName>
    </submittedName>
</protein>
<organism evidence="3 4">
    <name type="scientific">Aliidongia dinghuensis</name>
    <dbReference type="NCBI Taxonomy" id="1867774"/>
    <lineage>
        <taxon>Bacteria</taxon>
        <taxon>Pseudomonadati</taxon>
        <taxon>Pseudomonadota</taxon>
        <taxon>Alphaproteobacteria</taxon>
        <taxon>Rhodospirillales</taxon>
        <taxon>Dongiaceae</taxon>
        <taxon>Aliidongia</taxon>
    </lineage>
</organism>
<accession>A0A8J2YS21</accession>
<keyword evidence="2" id="KW-0732">Signal</keyword>
<feature type="compositionally biased region" description="Pro residues" evidence="1">
    <location>
        <begin position="28"/>
        <end position="37"/>
    </location>
</feature>
<feature type="chain" id="PRO_5035292697" evidence="2">
    <location>
        <begin position="24"/>
        <end position="92"/>
    </location>
</feature>
<gene>
    <name evidence="3" type="ORF">GCM10011611_12360</name>
</gene>
<feature type="region of interest" description="Disordered" evidence="1">
    <location>
        <begin position="20"/>
        <end position="40"/>
    </location>
</feature>
<reference evidence="3" key="2">
    <citation type="submission" date="2020-09" db="EMBL/GenBank/DDBJ databases">
        <authorList>
            <person name="Sun Q."/>
            <person name="Zhou Y."/>
        </authorList>
    </citation>
    <scope>NUCLEOTIDE SEQUENCE</scope>
    <source>
        <strain evidence="3">CGMCC 1.15725</strain>
    </source>
</reference>
<dbReference type="RefSeq" id="WP_189043671.1">
    <property type="nucleotide sequence ID" value="NZ_BMJQ01000003.1"/>
</dbReference>